<dbReference type="Proteomes" id="UP000002573">
    <property type="component" value="Chromosome"/>
</dbReference>
<evidence type="ECO:0008006" key="4">
    <source>
        <dbReference type="Google" id="ProtNLM"/>
    </source>
</evidence>
<feature type="transmembrane region" description="Helical" evidence="1">
    <location>
        <begin position="164"/>
        <end position="185"/>
    </location>
</feature>
<feature type="transmembrane region" description="Helical" evidence="1">
    <location>
        <begin position="89"/>
        <end position="105"/>
    </location>
</feature>
<feature type="transmembrane region" description="Helical" evidence="1">
    <location>
        <begin position="53"/>
        <end position="73"/>
    </location>
</feature>
<evidence type="ECO:0000313" key="3">
    <source>
        <dbReference type="Proteomes" id="UP000002573"/>
    </source>
</evidence>
<reference evidence="2 3" key="2">
    <citation type="journal article" date="2011" name="Stand. Genomic Sci.">
        <title>Complete genome sequence of Staphylothermus hellenicus P8.</title>
        <authorList>
            <person name="Anderson I."/>
            <person name="Wirth R."/>
            <person name="Lucas S."/>
            <person name="Copeland A."/>
            <person name="Lapidus A."/>
            <person name="Cheng J.F."/>
            <person name="Goodwin L."/>
            <person name="Pitluck S."/>
            <person name="Davenport K."/>
            <person name="Detter J.C."/>
            <person name="Han C."/>
            <person name="Tapia R."/>
            <person name="Land M."/>
            <person name="Hauser L."/>
            <person name="Pati A."/>
            <person name="Mikhailova N."/>
            <person name="Woyke T."/>
            <person name="Klenk H.P."/>
            <person name="Kyrpides N."/>
            <person name="Ivanova N."/>
        </authorList>
    </citation>
    <scope>NUCLEOTIDE SEQUENCE [LARGE SCALE GENOMIC DNA]</scope>
    <source>
        <strain evidence="3">DSM 12710 / JCM 10830 / BK20S6-10-b1 / P8</strain>
    </source>
</reference>
<keyword evidence="1" id="KW-0472">Membrane</keyword>
<dbReference type="HOGENOM" id="CLU_082100_1_0_2"/>
<sequence length="255" mass="27725">MEQYSKKRVIVSFPTHPFYFMFYLVLLIPLGLLAPSVFSFLTFLFGFNTRASVVLGFMMFLFSLVLSPINIVLKEYMAGGYTINFQRKYVFFYGIPVPIVMPVIVARKIVVAINVGGALIPLMISSIILCNLFIKDLGFFVTALLVILMTTITSYLSAKAIPGVGIAVPGLVPPLTAVITTLLLINNPIYSVPIAYVGGVLGSLIGADILRLKKEFYKFINVYGSSFLSIGGAGTFDGIYLSGILAAALALIFSK</sequence>
<evidence type="ECO:0000256" key="1">
    <source>
        <dbReference type="SAM" id="Phobius"/>
    </source>
</evidence>
<gene>
    <name evidence="2" type="ordered locus">Shell_1250</name>
</gene>
<dbReference type="EMBL" id="CP002051">
    <property type="protein sequence ID" value="ADI32348.1"/>
    <property type="molecule type" value="Genomic_DNA"/>
</dbReference>
<reference evidence="3" key="1">
    <citation type="submission" date="2010-05" db="EMBL/GenBank/DDBJ databases">
        <title>Complete sequence of Staphylothermus hellenicus DSM 12710.</title>
        <authorList>
            <consortium name="US DOE Joint Genome Institute"/>
            <person name="Lucas S."/>
            <person name="Copeland A."/>
            <person name="Lapidus A."/>
            <person name="Cheng J.-F."/>
            <person name="Bruce D."/>
            <person name="Goodwin L."/>
            <person name="Pitluck S."/>
            <person name="Davenport K."/>
            <person name="Detter J.C."/>
            <person name="Han C."/>
            <person name="Tapia R."/>
            <person name="Larimer F."/>
            <person name="Land M."/>
            <person name="Hauser L."/>
            <person name="Kyrpides N."/>
            <person name="Mikhailova N."/>
            <person name="Anderson I.J."/>
            <person name="Woyke T."/>
        </authorList>
    </citation>
    <scope>NUCLEOTIDE SEQUENCE [LARGE SCALE GENOMIC DNA]</scope>
    <source>
        <strain evidence="3">DSM 12710 / JCM 10830 / BK20S6-10-b1 / P8</strain>
    </source>
</reference>
<name>D7D9A2_STAHD</name>
<feature type="transmembrane region" description="Helical" evidence="1">
    <location>
        <begin position="192"/>
        <end position="210"/>
    </location>
</feature>
<dbReference type="KEGG" id="shc:Shell_1250"/>
<feature type="transmembrane region" description="Helical" evidence="1">
    <location>
        <begin position="137"/>
        <end position="158"/>
    </location>
</feature>
<protein>
    <recommendedName>
        <fullName evidence="4">DUF1614 domain-containing protein</fullName>
    </recommendedName>
</protein>
<evidence type="ECO:0000313" key="2">
    <source>
        <dbReference type="EMBL" id="ADI32348.1"/>
    </source>
</evidence>
<accession>D7D9A2</accession>
<keyword evidence="1" id="KW-0812">Transmembrane</keyword>
<dbReference type="AlphaFoldDB" id="D7D9A2"/>
<feature type="transmembrane region" description="Helical" evidence="1">
    <location>
        <begin position="230"/>
        <end position="253"/>
    </location>
</feature>
<keyword evidence="1" id="KW-1133">Transmembrane helix</keyword>
<proteinExistence type="predicted"/>
<dbReference type="InterPro" id="IPR011672">
    <property type="entry name" value="DUF1614"/>
</dbReference>
<feature type="transmembrane region" description="Helical" evidence="1">
    <location>
        <begin position="111"/>
        <end position="130"/>
    </location>
</feature>
<feature type="transmembrane region" description="Helical" evidence="1">
    <location>
        <begin position="20"/>
        <end position="47"/>
    </location>
</feature>
<dbReference type="Pfam" id="PF07758">
    <property type="entry name" value="DUF1614"/>
    <property type="match status" value="1"/>
</dbReference>
<keyword evidence="3" id="KW-1185">Reference proteome</keyword>
<organism evidence="2 3">
    <name type="scientific">Staphylothermus hellenicus (strain DSM 12710 / JCM 10830 / BK20S6-10-b1 / P8)</name>
    <dbReference type="NCBI Taxonomy" id="591019"/>
    <lineage>
        <taxon>Archaea</taxon>
        <taxon>Thermoproteota</taxon>
        <taxon>Thermoprotei</taxon>
        <taxon>Desulfurococcales</taxon>
        <taxon>Desulfurococcaceae</taxon>
        <taxon>Staphylothermus</taxon>
    </lineage>
</organism>
<dbReference type="eggNOG" id="arCOG02159">
    <property type="taxonomic scope" value="Archaea"/>
</dbReference>